<gene>
    <name evidence="1" type="ORF">M9H77_36416</name>
</gene>
<name>A0ACB9ZUC6_CATRO</name>
<organism evidence="1 2">
    <name type="scientific">Catharanthus roseus</name>
    <name type="common">Madagascar periwinkle</name>
    <name type="synonym">Vinca rosea</name>
    <dbReference type="NCBI Taxonomy" id="4058"/>
    <lineage>
        <taxon>Eukaryota</taxon>
        <taxon>Viridiplantae</taxon>
        <taxon>Streptophyta</taxon>
        <taxon>Embryophyta</taxon>
        <taxon>Tracheophyta</taxon>
        <taxon>Spermatophyta</taxon>
        <taxon>Magnoliopsida</taxon>
        <taxon>eudicotyledons</taxon>
        <taxon>Gunneridae</taxon>
        <taxon>Pentapetalae</taxon>
        <taxon>asterids</taxon>
        <taxon>lamiids</taxon>
        <taxon>Gentianales</taxon>
        <taxon>Apocynaceae</taxon>
        <taxon>Rauvolfioideae</taxon>
        <taxon>Vinceae</taxon>
        <taxon>Catharanthinae</taxon>
        <taxon>Catharanthus</taxon>
    </lineage>
</organism>
<proteinExistence type="predicted"/>
<keyword evidence="2" id="KW-1185">Reference proteome</keyword>
<accession>A0ACB9ZUC6</accession>
<protein>
    <submittedName>
        <fullName evidence="1">Uncharacterized protein</fullName>
    </submittedName>
</protein>
<dbReference type="EMBL" id="CM044708">
    <property type="protein sequence ID" value="KAI5650411.1"/>
    <property type="molecule type" value="Genomic_DNA"/>
</dbReference>
<sequence length="75" mass="8373">MVLLVEENRATNQLPTVELIECSTTVHIRARPTAMIMVPILMTDITFVLTVGMIVKKGGGEDGITRDRHEDMESF</sequence>
<dbReference type="Proteomes" id="UP001060085">
    <property type="component" value="Linkage Group LG08"/>
</dbReference>
<comment type="caution">
    <text evidence="1">The sequence shown here is derived from an EMBL/GenBank/DDBJ whole genome shotgun (WGS) entry which is preliminary data.</text>
</comment>
<evidence type="ECO:0000313" key="1">
    <source>
        <dbReference type="EMBL" id="KAI5650411.1"/>
    </source>
</evidence>
<evidence type="ECO:0000313" key="2">
    <source>
        <dbReference type="Proteomes" id="UP001060085"/>
    </source>
</evidence>
<reference evidence="2" key="1">
    <citation type="journal article" date="2023" name="Nat. Plants">
        <title>Single-cell RNA sequencing provides a high-resolution roadmap for understanding the multicellular compartmentation of specialized metabolism.</title>
        <authorList>
            <person name="Sun S."/>
            <person name="Shen X."/>
            <person name="Li Y."/>
            <person name="Li Y."/>
            <person name="Wang S."/>
            <person name="Li R."/>
            <person name="Zhang H."/>
            <person name="Shen G."/>
            <person name="Guo B."/>
            <person name="Wei J."/>
            <person name="Xu J."/>
            <person name="St-Pierre B."/>
            <person name="Chen S."/>
            <person name="Sun C."/>
        </authorList>
    </citation>
    <scope>NUCLEOTIDE SEQUENCE [LARGE SCALE GENOMIC DNA]</scope>
</reference>